<reference evidence="1" key="2">
    <citation type="submission" date="2004-02" db="EMBL/GenBank/DDBJ databases">
        <authorList>
            <consortium name="Genoscope"/>
            <consortium name="Whitehead Institute Centre for Genome Research"/>
        </authorList>
    </citation>
    <scope>NUCLEOTIDE SEQUENCE</scope>
</reference>
<organism evidence="1">
    <name type="scientific">Tetraodon nigroviridis</name>
    <name type="common">Spotted green pufferfish</name>
    <name type="synonym">Chelonodon nigroviridis</name>
    <dbReference type="NCBI Taxonomy" id="99883"/>
    <lineage>
        <taxon>Eukaryota</taxon>
        <taxon>Metazoa</taxon>
        <taxon>Chordata</taxon>
        <taxon>Craniata</taxon>
        <taxon>Vertebrata</taxon>
        <taxon>Euteleostomi</taxon>
        <taxon>Actinopterygii</taxon>
        <taxon>Neopterygii</taxon>
        <taxon>Teleostei</taxon>
        <taxon>Neoteleostei</taxon>
        <taxon>Acanthomorphata</taxon>
        <taxon>Eupercaria</taxon>
        <taxon>Tetraodontiformes</taxon>
        <taxon>Tetradontoidea</taxon>
        <taxon>Tetraodontidae</taxon>
        <taxon>Tetraodon</taxon>
    </lineage>
</organism>
<dbReference type="AlphaFoldDB" id="Q4RLT8"/>
<gene>
    <name evidence="1" type="ORF">GSTENG00032344001</name>
</gene>
<dbReference type="OrthoDB" id="6057829at2759"/>
<reference evidence="1" key="1">
    <citation type="journal article" date="2004" name="Nature">
        <title>Genome duplication in the teleost fish Tetraodon nigroviridis reveals the early vertebrate proto-karyotype.</title>
        <authorList>
            <person name="Jaillon O."/>
            <person name="Aury J.-M."/>
            <person name="Brunet F."/>
            <person name="Petit J.-L."/>
            <person name="Stange-Thomann N."/>
            <person name="Mauceli E."/>
            <person name="Bouneau L."/>
            <person name="Fischer C."/>
            <person name="Ozouf-Costaz C."/>
            <person name="Bernot A."/>
            <person name="Nicaud S."/>
            <person name="Jaffe D."/>
            <person name="Fisher S."/>
            <person name="Lutfalla G."/>
            <person name="Dossat C."/>
            <person name="Segurens B."/>
            <person name="Dasilva C."/>
            <person name="Salanoubat M."/>
            <person name="Levy M."/>
            <person name="Boudet N."/>
            <person name="Castellano S."/>
            <person name="Anthouard V."/>
            <person name="Jubin C."/>
            <person name="Castelli V."/>
            <person name="Katinka M."/>
            <person name="Vacherie B."/>
            <person name="Biemont C."/>
            <person name="Skalli Z."/>
            <person name="Cattolico L."/>
            <person name="Poulain J."/>
            <person name="De Berardinis V."/>
            <person name="Cruaud C."/>
            <person name="Duprat S."/>
            <person name="Brottier P."/>
            <person name="Coutanceau J.-P."/>
            <person name="Gouzy J."/>
            <person name="Parra G."/>
            <person name="Lardier G."/>
            <person name="Chapple C."/>
            <person name="McKernan K.J."/>
            <person name="McEwan P."/>
            <person name="Bosak S."/>
            <person name="Kellis M."/>
            <person name="Volff J.-N."/>
            <person name="Guigo R."/>
            <person name="Zody M.C."/>
            <person name="Mesirov J."/>
            <person name="Lindblad-Toh K."/>
            <person name="Birren B."/>
            <person name="Nusbaum C."/>
            <person name="Kahn D."/>
            <person name="Robinson-Rechavi M."/>
            <person name="Laudet V."/>
            <person name="Schachter V."/>
            <person name="Quetier F."/>
            <person name="Saurin W."/>
            <person name="Scarpelli C."/>
            <person name="Wincker P."/>
            <person name="Lander E.S."/>
            <person name="Weissenbach J."/>
            <person name="Roest Crollius H."/>
        </authorList>
    </citation>
    <scope>NUCLEOTIDE SEQUENCE [LARGE SCALE GENOMIC DNA]</scope>
</reference>
<sequence length="174" mass="20474">MCPPDVQTLEELSLSVLSRLEEVVKEQQRWGEIAKAHIQLLRDFALQEWLCSQNLEHFYHILKSLGCENLDDLSQFDSQLQLSLAAWGYYYEDYIRLSTGIRILQTTRGTRGQDYEIQLVHNLAERRLNEKWSLGKYPIPFFLISEKFFYYFRSPHSYNGHTGQFISAFNLSAI</sequence>
<evidence type="ECO:0000313" key="1">
    <source>
        <dbReference type="EMBL" id="CAG10644.1"/>
    </source>
</evidence>
<comment type="caution">
    <text evidence="1">The sequence shown here is derived from an EMBL/GenBank/DDBJ whole genome shotgun (WGS) entry which is preliminary data.</text>
</comment>
<name>Q4RLT8_TETNG</name>
<protein>
    <submittedName>
        <fullName evidence="1">(spotted green pufferfish) hypothetical protein</fullName>
    </submittedName>
</protein>
<dbReference type="EMBL" id="CAAE01015019">
    <property type="protein sequence ID" value="CAG10644.1"/>
    <property type="molecule type" value="Genomic_DNA"/>
</dbReference>
<accession>Q4RLT8</accession>
<dbReference type="KEGG" id="tng:GSTEN00032344G001"/>
<proteinExistence type="predicted"/>